<dbReference type="Pfam" id="PF07992">
    <property type="entry name" value="Pyr_redox_2"/>
    <property type="match status" value="1"/>
</dbReference>
<organism evidence="2 3">
    <name type="scientific">Enhygromyxa salina</name>
    <dbReference type="NCBI Taxonomy" id="215803"/>
    <lineage>
        <taxon>Bacteria</taxon>
        <taxon>Pseudomonadati</taxon>
        <taxon>Myxococcota</taxon>
        <taxon>Polyangia</taxon>
        <taxon>Nannocystales</taxon>
        <taxon>Nannocystaceae</taxon>
        <taxon>Enhygromyxa</taxon>
    </lineage>
</organism>
<dbReference type="EC" id="1.5.-.-" evidence="2"/>
<evidence type="ECO:0000313" key="3">
    <source>
        <dbReference type="Proteomes" id="UP000238823"/>
    </source>
</evidence>
<gene>
    <name evidence="2" type="primary">mnmC_1</name>
    <name evidence="2" type="ORF">ENSA7_69370</name>
</gene>
<protein>
    <submittedName>
        <fullName evidence="2">tRNA 5-methylaminomethyl-2-thiouridine biosynthesis bifunctional protein MnmC</fullName>
        <ecNumber evidence="2">1.5.-.-</ecNumber>
    </submittedName>
</protein>
<dbReference type="GO" id="GO:0016491">
    <property type="term" value="F:oxidoreductase activity"/>
    <property type="evidence" value="ECO:0007669"/>
    <property type="project" value="UniProtKB-KW"/>
</dbReference>
<dbReference type="Proteomes" id="UP000238823">
    <property type="component" value="Unassembled WGS sequence"/>
</dbReference>
<dbReference type="EMBL" id="PVNL01000135">
    <property type="protein sequence ID" value="PRP96123.1"/>
    <property type="molecule type" value="Genomic_DNA"/>
</dbReference>
<reference evidence="2 3" key="1">
    <citation type="submission" date="2018-03" db="EMBL/GenBank/DDBJ databases">
        <title>Draft Genome Sequences of the Obligatory Marine Myxobacteria Enhygromyxa salina SWB007.</title>
        <authorList>
            <person name="Poehlein A."/>
            <person name="Moghaddam J.A."/>
            <person name="Harms H."/>
            <person name="Alanjari M."/>
            <person name="Koenig G.M."/>
            <person name="Daniel R."/>
            <person name="Schaeberle T.F."/>
        </authorList>
    </citation>
    <scope>NUCLEOTIDE SEQUENCE [LARGE SCALE GENOMIC DNA]</scope>
    <source>
        <strain evidence="2 3">SWB007</strain>
    </source>
</reference>
<dbReference type="AlphaFoldDB" id="A0A2S9XTF5"/>
<dbReference type="RefSeq" id="WP_146158493.1">
    <property type="nucleotide sequence ID" value="NZ_PVNL01000135.1"/>
</dbReference>
<dbReference type="Gene3D" id="3.50.50.60">
    <property type="entry name" value="FAD/NAD(P)-binding domain"/>
    <property type="match status" value="1"/>
</dbReference>
<name>A0A2S9XTF5_9BACT</name>
<sequence>MSLIAGSLGVGKTSAINHLLMKMLDWLIIGAGVHGLHAAARLRRRGSTLRLLDPHPHPLAEWERRAEVLAMGHLRSPLDQDIDVGELSLHHFAEAQPRLEPGSFAGPCRAPSVALFRRHVEWVRGRLDLDALLERGLARSVELVEGGVRVESDRGSLTARRLIVAIGRPRTHVPAWAKAIGGPTLHVYDPEFDRSPPSGSVVVVGGGLSAAQLALRWAQLRPGATTLICRRPPLIAELDAAPRWAGPRWSWRFANFPLAGRVAMLDSELRRGSVPPRVAARLARAQRRGSLRVVFGEVTHTQREAAGLALSINGDPALRCDRLALATGFARGFEGVPLFDLTAQALGLARGPRATPLLDAALRWHPRIHVIGAAACLSLGPLAANIAGARLASARLEVLALP</sequence>
<evidence type="ECO:0000313" key="2">
    <source>
        <dbReference type="EMBL" id="PRP96123.1"/>
    </source>
</evidence>
<evidence type="ECO:0000259" key="1">
    <source>
        <dbReference type="Pfam" id="PF07992"/>
    </source>
</evidence>
<dbReference type="SUPFAM" id="SSF51905">
    <property type="entry name" value="FAD/NAD(P)-binding domain"/>
    <property type="match status" value="1"/>
</dbReference>
<feature type="domain" description="FAD/NAD(P)-binding" evidence="1">
    <location>
        <begin position="25"/>
        <end position="375"/>
    </location>
</feature>
<comment type="caution">
    <text evidence="2">The sequence shown here is derived from an EMBL/GenBank/DDBJ whole genome shotgun (WGS) entry which is preliminary data.</text>
</comment>
<dbReference type="PRINTS" id="PR00368">
    <property type="entry name" value="FADPNR"/>
</dbReference>
<keyword evidence="2" id="KW-0560">Oxidoreductase</keyword>
<dbReference type="PANTHER" id="PTHR38663">
    <property type="match status" value="1"/>
</dbReference>
<dbReference type="InterPro" id="IPR036188">
    <property type="entry name" value="FAD/NAD-bd_sf"/>
</dbReference>
<accession>A0A2S9XTF5</accession>
<proteinExistence type="predicted"/>
<dbReference type="OrthoDB" id="370110at2"/>
<dbReference type="InterPro" id="IPR023753">
    <property type="entry name" value="FAD/NAD-binding_dom"/>
</dbReference>
<dbReference type="PRINTS" id="PR00411">
    <property type="entry name" value="PNDRDTASEI"/>
</dbReference>
<dbReference type="PANTHER" id="PTHR38663:SF1">
    <property type="entry name" value="L-ORNITHINE N(5)-MONOOXYGENASE"/>
    <property type="match status" value="1"/>
</dbReference>